<comment type="catalytic activity">
    <reaction evidence="1">
        <text>ATP + protein L-histidine = ADP + protein N-phospho-L-histidine.</text>
        <dbReference type="EC" id="2.7.13.3"/>
    </reaction>
</comment>
<evidence type="ECO:0000256" key="6">
    <source>
        <dbReference type="ARBA" id="ARBA00022679"/>
    </source>
</evidence>
<keyword evidence="11 14" id="KW-1133">Transmembrane helix</keyword>
<keyword evidence="7 14" id="KW-0812">Transmembrane</keyword>
<dbReference type="PANTHER" id="PTHR45528:SF1">
    <property type="entry name" value="SENSOR HISTIDINE KINASE CPXA"/>
    <property type="match status" value="1"/>
</dbReference>
<evidence type="ECO:0000259" key="15">
    <source>
        <dbReference type="PROSITE" id="PS50109"/>
    </source>
</evidence>
<dbReference type="SMART" id="SM00304">
    <property type="entry name" value="HAMP"/>
    <property type="match status" value="1"/>
</dbReference>
<dbReference type="CDD" id="cd00075">
    <property type="entry name" value="HATPase"/>
    <property type="match status" value="1"/>
</dbReference>
<dbReference type="Gene3D" id="6.10.340.10">
    <property type="match status" value="1"/>
</dbReference>
<dbReference type="EC" id="2.7.13.3" evidence="3"/>
<evidence type="ECO:0000256" key="2">
    <source>
        <dbReference type="ARBA" id="ARBA00004651"/>
    </source>
</evidence>
<feature type="domain" description="HAMP" evidence="16">
    <location>
        <begin position="188"/>
        <end position="240"/>
    </location>
</feature>
<dbReference type="Proteomes" id="UP001231941">
    <property type="component" value="Unassembled WGS sequence"/>
</dbReference>
<dbReference type="CDD" id="cd06225">
    <property type="entry name" value="HAMP"/>
    <property type="match status" value="1"/>
</dbReference>
<dbReference type="RefSeq" id="WP_305994099.1">
    <property type="nucleotide sequence ID" value="NZ_JAVAMP010000019.1"/>
</dbReference>
<organism evidence="17 18">
    <name type="scientific">Chengkuizengella axinellae</name>
    <dbReference type="NCBI Taxonomy" id="3064388"/>
    <lineage>
        <taxon>Bacteria</taxon>
        <taxon>Bacillati</taxon>
        <taxon>Bacillota</taxon>
        <taxon>Bacilli</taxon>
        <taxon>Bacillales</taxon>
        <taxon>Paenibacillaceae</taxon>
        <taxon>Chengkuizengella</taxon>
    </lineage>
</organism>
<evidence type="ECO:0000256" key="8">
    <source>
        <dbReference type="ARBA" id="ARBA00022741"/>
    </source>
</evidence>
<dbReference type="SUPFAM" id="SSF158472">
    <property type="entry name" value="HAMP domain-like"/>
    <property type="match status" value="1"/>
</dbReference>
<keyword evidence="6" id="KW-0808">Transferase</keyword>
<feature type="transmembrane region" description="Helical" evidence="14">
    <location>
        <begin position="12"/>
        <end position="34"/>
    </location>
</feature>
<evidence type="ECO:0000256" key="10">
    <source>
        <dbReference type="ARBA" id="ARBA00022840"/>
    </source>
</evidence>
<dbReference type="SMART" id="SM00387">
    <property type="entry name" value="HATPase_c"/>
    <property type="match status" value="1"/>
</dbReference>
<dbReference type="InterPro" id="IPR003660">
    <property type="entry name" value="HAMP_dom"/>
</dbReference>
<evidence type="ECO:0000256" key="14">
    <source>
        <dbReference type="SAM" id="Phobius"/>
    </source>
</evidence>
<protein>
    <recommendedName>
        <fullName evidence="3">histidine kinase</fullName>
        <ecNumber evidence="3">2.7.13.3</ecNumber>
    </recommendedName>
</protein>
<dbReference type="InterPro" id="IPR003594">
    <property type="entry name" value="HATPase_dom"/>
</dbReference>
<dbReference type="InterPro" id="IPR003661">
    <property type="entry name" value="HisK_dim/P_dom"/>
</dbReference>
<keyword evidence="9" id="KW-0418">Kinase</keyword>
<evidence type="ECO:0000256" key="5">
    <source>
        <dbReference type="ARBA" id="ARBA00022553"/>
    </source>
</evidence>
<dbReference type="InterPro" id="IPR036097">
    <property type="entry name" value="HisK_dim/P_sf"/>
</dbReference>
<sequence>MIINLSLSRKIWIIISLAIISTILFSYLLSNYFYQKYYVENLRKTLEEEGSRLATNYTGGNITPRFMDQIHWFNLMFEPEVLLVTEPQELGVRFPFDFDYESYINESEREKLLAGEIISIVGYEEKIGHQIMGVIVPLLDGNRLSGILFLYSPLAKVTEMISDITSIWIIFAISFAVFLILAGRIVIAKLTRPLLKLEKAAYNMSQGNYLERVEIITHDEIGRLGHAFNNMASAIEAEDERKKEFLANISHELRTPLSYIKGYSEAILDGVAKSKVDEQKYLKLIQRESTRMQRLVQDLLELSKLDTNDYPLAKVYLVFSQLIEEALTKYESILLKKQITLTTRLDPEIIIYADEGRIEQIIHNVMDNAIHYTPEGGEITVQLNKVAIKRCELIIKDSGVGIGEKDLGHLGERFYRVNKARTRTDGGSGLGLSIVKQLVSAHGGEILFKSQLGQGTQVHISFPIYIDE</sequence>
<dbReference type="GO" id="GO:0005524">
    <property type="term" value="F:ATP binding"/>
    <property type="evidence" value="ECO:0007669"/>
    <property type="project" value="UniProtKB-KW"/>
</dbReference>
<comment type="caution">
    <text evidence="17">The sequence shown here is derived from an EMBL/GenBank/DDBJ whole genome shotgun (WGS) entry which is preliminary data.</text>
</comment>
<dbReference type="EMBL" id="JAVAMP010000019">
    <property type="protein sequence ID" value="MDP5276790.1"/>
    <property type="molecule type" value="Genomic_DNA"/>
</dbReference>
<evidence type="ECO:0000256" key="12">
    <source>
        <dbReference type="ARBA" id="ARBA00023012"/>
    </source>
</evidence>
<dbReference type="InterPro" id="IPR005467">
    <property type="entry name" value="His_kinase_dom"/>
</dbReference>
<evidence type="ECO:0000313" key="17">
    <source>
        <dbReference type="EMBL" id="MDP5276790.1"/>
    </source>
</evidence>
<keyword evidence="8" id="KW-0547">Nucleotide-binding</keyword>
<dbReference type="SUPFAM" id="SSF55874">
    <property type="entry name" value="ATPase domain of HSP90 chaperone/DNA topoisomerase II/histidine kinase"/>
    <property type="match status" value="1"/>
</dbReference>
<dbReference type="Pfam" id="PF00672">
    <property type="entry name" value="HAMP"/>
    <property type="match status" value="1"/>
</dbReference>
<evidence type="ECO:0000256" key="7">
    <source>
        <dbReference type="ARBA" id="ARBA00022692"/>
    </source>
</evidence>
<accession>A0ABT9J593</accession>
<evidence type="ECO:0000256" key="4">
    <source>
        <dbReference type="ARBA" id="ARBA00022475"/>
    </source>
</evidence>
<feature type="transmembrane region" description="Helical" evidence="14">
    <location>
        <begin position="167"/>
        <end position="187"/>
    </location>
</feature>
<dbReference type="InterPro" id="IPR036890">
    <property type="entry name" value="HATPase_C_sf"/>
</dbReference>
<keyword evidence="4" id="KW-1003">Cell membrane</keyword>
<dbReference type="InterPro" id="IPR050398">
    <property type="entry name" value="HssS/ArlS-like"/>
</dbReference>
<gene>
    <name evidence="17" type="ORF">Q5Y73_22105</name>
</gene>
<dbReference type="Pfam" id="PF02518">
    <property type="entry name" value="HATPase_c"/>
    <property type="match status" value="1"/>
</dbReference>
<dbReference type="InterPro" id="IPR004358">
    <property type="entry name" value="Sig_transdc_His_kin-like_C"/>
</dbReference>
<keyword evidence="12" id="KW-0902">Two-component regulatory system</keyword>
<keyword evidence="10 17" id="KW-0067">ATP-binding</keyword>
<dbReference type="PROSITE" id="PS50109">
    <property type="entry name" value="HIS_KIN"/>
    <property type="match status" value="1"/>
</dbReference>
<evidence type="ECO:0000313" key="18">
    <source>
        <dbReference type="Proteomes" id="UP001231941"/>
    </source>
</evidence>
<dbReference type="Gene3D" id="3.30.565.10">
    <property type="entry name" value="Histidine kinase-like ATPase, C-terminal domain"/>
    <property type="match status" value="1"/>
</dbReference>
<dbReference type="CDD" id="cd00082">
    <property type="entry name" value="HisKA"/>
    <property type="match status" value="1"/>
</dbReference>
<evidence type="ECO:0000256" key="11">
    <source>
        <dbReference type="ARBA" id="ARBA00022989"/>
    </source>
</evidence>
<comment type="subcellular location">
    <subcellularLocation>
        <location evidence="2">Cell membrane</location>
        <topology evidence="2">Multi-pass membrane protein</topology>
    </subcellularLocation>
</comment>
<feature type="domain" description="Histidine kinase" evidence="15">
    <location>
        <begin position="248"/>
        <end position="466"/>
    </location>
</feature>
<keyword evidence="5" id="KW-0597">Phosphoprotein</keyword>
<keyword evidence="18" id="KW-1185">Reference proteome</keyword>
<evidence type="ECO:0000259" key="16">
    <source>
        <dbReference type="PROSITE" id="PS50885"/>
    </source>
</evidence>
<dbReference type="PROSITE" id="PS50885">
    <property type="entry name" value="HAMP"/>
    <property type="match status" value="1"/>
</dbReference>
<proteinExistence type="predicted"/>
<dbReference type="Gene3D" id="1.10.287.130">
    <property type="match status" value="1"/>
</dbReference>
<reference evidence="17 18" key="1">
    <citation type="submission" date="2023-08" db="EMBL/GenBank/DDBJ databases">
        <authorList>
            <person name="Park J.-S."/>
        </authorList>
    </citation>
    <scope>NUCLEOTIDE SEQUENCE [LARGE SCALE GENOMIC DNA]</scope>
    <source>
        <strain evidence="17 18">2205SS18-9</strain>
    </source>
</reference>
<dbReference type="SMART" id="SM00388">
    <property type="entry name" value="HisKA"/>
    <property type="match status" value="1"/>
</dbReference>
<dbReference type="Pfam" id="PF00512">
    <property type="entry name" value="HisKA"/>
    <property type="match status" value="1"/>
</dbReference>
<dbReference type="PANTHER" id="PTHR45528">
    <property type="entry name" value="SENSOR HISTIDINE KINASE CPXA"/>
    <property type="match status" value="1"/>
</dbReference>
<dbReference type="SUPFAM" id="SSF47384">
    <property type="entry name" value="Homodimeric domain of signal transducing histidine kinase"/>
    <property type="match status" value="1"/>
</dbReference>
<keyword evidence="13 14" id="KW-0472">Membrane</keyword>
<evidence type="ECO:0000256" key="13">
    <source>
        <dbReference type="ARBA" id="ARBA00023136"/>
    </source>
</evidence>
<dbReference type="PRINTS" id="PR00344">
    <property type="entry name" value="BCTRLSENSOR"/>
</dbReference>
<evidence type="ECO:0000256" key="3">
    <source>
        <dbReference type="ARBA" id="ARBA00012438"/>
    </source>
</evidence>
<name>A0ABT9J593_9BACL</name>
<evidence type="ECO:0000256" key="1">
    <source>
        <dbReference type="ARBA" id="ARBA00000085"/>
    </source>
</evidence>
<evidence type="ECO:0000256" key="9">
    <source>
        <dbReference type="ARBA" id="ARBA00022777"/>
    </source>
</evidence>